<gene>
    <name evidence="5" type="ORF">DMX07_01370</name>
</gene>
<dbReference type="Proteomes" id="UP000247620">
    <property type="component" value="Unassembled WGS sequence"/>
</dbReference>
<organism evidence="5 6">
    <name type="scientific">Pseudomonas soli</name>
    <dbReference type="NCBI Taxonomy" id="1306993"/>
    <lineage>
        <taxon>Bacteria</taxon>
        <taxon>Pseudomonadati</taxon>
        <taxon>Pseudomonadota</taxon>
        <taxon>Gammaproteobacteria</taxon>
        <taxon>Pseudomonadales</taxon>
        <taxon>Pseudomonadaceae</taxon>
        <taxon>Pseudomonas</taxon>
    </lineage>
</organism>
<proteinExistence type="inferred from homology"/>
<protein>
    <submittedName>
        <fullName evidence="5">Alpha/beta hydrolase</fullName>
    </submittedName>
</protein>
<evidence type="ECO:0000259" key="4">
    <source>
        <dbReference type="Pfam" id="PF07859"/>
    </source>
</evidence>
<feature type="chain" id="PRO_5015918228" evidence="3">
    <location>
        <begin position="22"/>
        <end position="338"/>
    </location>
</feature>
<accession>A0A2V4ITZ1</accession>
<reference evidence="5 6" key="1">
    <citation type="submission" date="2018-06" db="EMBL/GenBank/DDBJ databases">
        <title>Pseudomonas diversity within urban Lake Michigan freshwaters.</title>
        <authorList>
            <person name="Batrich M."/>
            <person name="Hatzopoulos T."/>
            <person name="Putonti C."/>
        </authorList>
    </citation>
    <scope>NUCLEOTIDE SEQUENCE [LARGE SCALE GENOMIC DNA]</scope>
    <source>
        <strain evidence="5 6">LBp-160603</strain>
    </source>
</reference>
<dbReference type="InterPro" id="IPR002168">
    <property type="entry name" value="Lipase_GDXG_HIS_AS"/>
</dbReference>
<sequence>MKLSHTLTAGLLALAVNSAFAAGSPGVEHTTQGFLDALAAGGGKPLETLAPKDARAVLSGAQAGVKADVSGIRVERRTIQADGQPLEIRVVRPEGSKGELPVFMFFHGGGWVLGDYPTHERLIRDLVVGSGAAAVYVDYTPSPEAKFPAAINQAYAATRWVAEHGKEIGVDGSRLAVAGNSVGGNMAAVVALKAKEAGTPKLRFQALLWPVTDANFNNASYNQFAEGHFLTRNMMQWFWNSYTTDPRQRDDIHASPLRASLEQLKGLPPALVQTAEMDVLRDEGEAYARKLDAAGVPVTAVRYNGMIHDYGLLNVLSTVPSVRSAMDQAAQALKNHLQ</sequence>
<evidence type="ECO:0000313" key="6">
    <source>
        <dbReference type="Proteomes" id="UP000247620"/>
    </source>
</evidence>
<dbReference type="InterPro" id="IPR029058">
    <property type="entry name" value="AB_hydrolase_fold"/>
</dbReference>
<evidence type="ECO:0000256" key="1">
    <source>
        <dbReference type="ARBA" id="ARBA00010515"/>
    </source>
</evidence>
<dbReference type="Gene3D" id="3.40.50.1820">
    <property type="entry name" value="alpha/beta hydrolase"/>
    <property type="match status" value="1"/>
</dbReference>
<dbReference type="Pfam" id="PF07859">
    <property type="entry name" value="Abhydrolase_3"/>
    <property type="match status" value="1"/>
</dbReference>
<dbReference type="AlphaFoldDB" id="A0A2V4ITZ1"/>
<keyword evidence="3" id="KW-0732">Signal</keyword>
<feature type="domain" description="Alpha/beta hydrolase fold-3" evidence="4">
    <location>
        <begin position="104"/>
        <end position="310"/>
    </location>
</feature>
<feature type="signal peptide" evidence="3">
    <location>
        <begin position="1"/>
        <end position="21"/>
    </location>
</feature>
<dbReference type="PROSITE" id="PS01173">
    <property type="entry name" value="LIPASE_GDXG_HIS"/>
    <property type="match status" value="1"/>
</dbReference>
<dbReference type="PANTHER" id="PTHR48081">
    <property type="entry name" value="AB HYDROLASE SUPERFAMILY PROTEIN C4A8.06C"/>
    <property type="match status" value="1"/>
</dbReference>
<comment type="caution">
    <text evidence="5">The sequence shown here is derived from an EMBL/GenBank/DDBJ whole genome shotgun (WGS) entry which is preliminary data.</text>
</comment>
<keyword evidence="2 5" id="KW-0378">Hydrolase</keyword>
<dbReference type="SUPFAM" id="SSF53474">
    <property type="entry name" value="alpha/beta-Hydrolases"/>
    <property type="match status" value="1"/>
</dbReference>
<evidence type="ECO:0000256" key="2">
    <source>
        <dbReference type="ARBA" id="ARBA00022801"/>
    </source>
</evidence>
<dbReference type="RefSeq" id="WP_110697024.1">
    <property type="nucleotide sequence ID" value="NZ_CP151184.1"/>
</dbReference>
<name>A0A2V4ITZ1_9PSED</name>
<evidence type="ECO:0000313" key="5">
    <source>
        <dbReference type="EMBL" id="PYB86470.1"/>
    </source>
</evidence>
<dbReference type="GO" id="GO:0016787">
    <property type="term" value="F:hydrolase activity"/>
    <property type="evidence" value="ECO:0007669"/>
    <property type="project" value="UniProtKB-KW"/>
</dbReference>
<dbReference type="EMBL" id="QJRO01000001">
    <property type="protein sequence ID" value="PYB86470.1"/>
    <property type="molecule type" value="Genomic_DNA"/>
</dbReference>
<dbReference type="InterPro" id="IPR013094">
    <property type="entry name" value="AB_hydrolase_3"/>
</dbReference>
<dbReference type="InterPro" id="IPR050300">
    <property type="entry name" value="GDXG_lipolytic_enzyme"/>
</dbReference>
<dbReference type="PANTHER" id="PTHR48081:SF8">
    <property type="entry name" value="ALPHA_BETA HYDROLASE FOLD-3 DOMAIN-CONTAINING PROTEIN-RELATED"/>
    <property type="match status" value="1"/>
</dbReference>
<comment type="similarity">
    <text evidence="1">Belongs to the 'GDXG' lipolytic enzyme family.</text>
</comment>
<evidence type="ECO:0000256" key="3">
    <source>
        <dbReference type="SAM" id="SignalP"/>
    </source>
</evidence>